<sequence>MTPQVKLLGISGSPVSGGNVETVLTEVLRSQEGRAGVIHETIMLANHEISDCRQCNWCLKKQNENKRCSIEDDMDNVYPALEEADALIMATPVYFGRLSGHLACFIDRLRIYVHGNVTGGRMRNKVGGSIAVGWFRLGGLETALLSINQFFHGVDMVIAAPEAGLHGGSVLSSLEGAGRRDGVDRLLALRDGMGMASALSTVERAVELTRIIKAG</sequence>
<dbReference type="PANTHER" id="PTHR43278">
    <property type="entry name" value="NAD(P)H-DEPENDENT FMN-CONTAINING OXIDOREDUCTASE YWQN-RELATED"/>
    <property type="match status" value="1"/>
</dbReference>
<proteinExistence type="predicted"/>
<dbReference type="InterPro" id="IPR029039">
    <property type="entry name" value="Flavoprotein-like_sf"/>
</dbReference>
<keyword evidence="2" id="KW-0288">FMN</keyword>
<accession>A0A1F2WME6</accession>
<evidence type="ECO:0000313" key="4">
    <source>
        <dbReference type="EMBL" id="OFW58025.1"/>
    </source>
</evidence>
<name>A0A1F2WME6_9ACTN</name>
<organism evidence="4 5">
    <name type="scientific">Candidatus Solincola sediminis</name>
    <dbReference type="NCBI Taxonomy" id="1797199"/>
    <lineage>
        <taxon>Bacteria</taxon>
        <taxon>Bacillati</taxon>
        <taxon>Actinomycetota</taxon>
        <taxon>Candidatus Geothermincolia</taxon>
        <taxon>Candidatus Geothermincolales</taxon>
        <taxon>Candidatus Geothermincolaceae</taxon>
        <taxon>Candidatus Solincola</taxon>
    </lineage>
</organism>
<protein>
    <recommendedName>
        <fullName evidence="3">NADPH-dependent FMN reductase-like domain-containing protein</fullName>
    </recommendedName>
</protein>
<dbReference type="GO" id="GO:0016491">
    <property type="term" value="F:oxidoreductase activity"/>
    <property type="evidence" value="ECO:0007669"/>
    <property type="project" value="InterPro"/>
</dbReference>
<dbReference type="Pfam" id="PF03358">
    <property type="entry name" value="FMN_red"/>
    <property type="match status" value="1"/>
</dbReference>
<dbReference type="SUPFAM" id="SSF52218">
    <property type="entry name" value="Flavoproteins"/>
    <property type="match status" value="1"/>
</dbReference>
<keyword evidence="1" id="KW-0285">Flavoprotein</keyword>
<evidence type="ECO:0000313" key="5">
    <source>
        <dbReference type="Proteomes" id="UP000177876"/>
    </source>
</evidence>
<feature type="domain" description="NADPH-dependent FMN reductase-like" evidence="3">
    <location>
        <begin position="6"/>
        <end position="161"/>
    </location>
</feature>
<comment type="caution">
    <text evidence="4">The sequence shown here is derived from an EMBL/GenBank/DDBJ whole genome shotgun (WGS) entry which is preliminary data.</text>
</comment>
<reference evidence="4 5" key="1">
    <citation type="journal article" date="2016" name="Nat. Commun.">
        <title>Thousands of microbial genomes shed light on interconnected biogeochemical processes in an aquifer system.</title>
        <authorList>
            <person name="Anantharaman K."/>
            <person name="Brown C.T."/>
            <person name="Hug L.A."/>
            <person name="Sharon I."/>
            <person name="Castelle C.J."/>
            <person name="Probst A.J."/>
            <person name="Thomas B.C."/>
            <person name="Singh A."/>
            <person name="Wilkins M.J."/>
            <person name="Karaoz U."/>
            <person name="Brodie E.L."/>
            <person name="Williams K.H."/>
            <person name="Hubbard S.S."/>
            <person name="Banfield J.F."/>
        </authorList>
    </citation>
    <scope>NUCLEOTIDE SEQUENCE [LARGE SCALE GENOMIC DNA]</scope>
</reference>
<evidence type="ECO:0000256" key="1">
    <source>
        <dbReference type="ARBA" id="ARBA00022630"/>
    </source>
</evidence>
<dbReference type="EMBL" id="MELK01000028">
    <property type="protein sequence ID" value="OFW58025.1"/>
    <property type="molecule type" value="Genomic_DNA"/>
</dbReference>
<dbReference type="InterPro" id="IPR051796">
    <property type="entry name" value="ISF_SsuE-like"/>
</dbReference>
<gene>
    <name evidence="4" type="ORF">A2Y75_12435</name>
</gene>
<evidence type="ECO:0000259" key="3">
    <source>
        <dbReference type="Pfam" id="PF03358"/>
    </source>
</evidence>
<dbReference type="AlphaFoldDB" id="A0A1F2WME6"/>
<evidence type="ECO:0000256" key="2">
    <source>
        <dbReference type="ARBA" id="ARBA00022643"/>
    </source>
</evidence>
<dbReference type="InterPro" id="IPR005025">
    <property type="entry name" value="FMN_Rdtase-like_dom"/>
</dbReference>
<dbReference type="PANTHER" id="PTHR43278:SF1">
    <property type="entry name" value="IRON-SULFUR FLAVOPROTEIN MJ1083"/>
    <property type="match status" value="1"/>
</dbReference>
<dbReference type="STRING" id="1797197.A2Y75_12435"/>
<dbReference type="Proteomes" id="UP000177876">
    <property type="component" value="Unassembled WGS sequence"/>
</dbReference>
<dbReference type="Gene3D" id="3.40.50.360">
    <property type="match status" value="1"/>
</dbReference>